<organism evidence="1 2">
    <name type="scientific">Terrihabitans rhizophilus</name>
    <dbReference type="NCBI Taxonomy" id="3092662"/>
    <lineage>
        <taxon>Bacteria</taxon>
        <taxon>Pseudomonadati</taxon>
        <taxon>Pseudomonadota</taxon>
        <taxon>Alphaproteobacteria</taxon>
        <taxon>Hyphomicrobiales</taxon>
        <taxon>Terrihabitans</taxon>
    </lineage>
</organism>
<name>A0ABU4RKL7_9HYPH</name>
<gene>
    <name evidence="1" type="ORF">SCD90_04855</name>
</gene>
<dbReference type="RefSeq" id="WP_319843503.1">
    <property type="nucleotide sequence ID" value="NZ_JAXAFJ010000002.1"/>
</dbReference>
<evidence type="ECO:0000313" key="1">
    <source>
        <dbReference type="EMBL" id="MDX6805386.1"/>
    </source>
</evidence>
<protein>
    <submittedName>
        <fullName evidence="1">Uncharacterized protein</fullName>
    </submittedName>
</protein>
<reference evidence="1 2" key="1">
    <citation type="submission" date="2023-11" db="EMBL/GenBank/DDBJ databases">
        <authorList>
            <person name="Bao R."/>
        </authorList>
    </citation>
    <scope>NUCLEOTIDE SEQUENCE [LARGE SCALE GENOMIC DNA]</scope>
    <source>
        <strain evidence="1 2">PJ23</strain>
    </source>
</reference>
<dbReference type="EMBL" id="JAXAFJ010000002">
    <property type="protein sequence ID" value="MDX6805386.1"/>
    <property type="molecule type" value="Genomic_DNA"/>
</dbReference>
<sequence>MNKPVAAFILVLLVAAAAAAYMNLTVSGELMKTLPPPPDAVQQRP</sequence>
<comment type="caution">
    <text evidence="1">The sequence shown here is derived from an EMBL/GenBank/DDBJ whole genome shotgun (WGS) entry which is preliminary data.</text>
</comment>
<dbReference type="Proteomes" id="UP001274321">
    <property type="component" value="Unassembled WGS sequence"/>
</dbReference>
<keyword evidence="2" id="KW-1185">Reference proteome</keyword>
<proteinExistence type="predicted"/>
<accession>A0ABU4RKL7</accession>
<evidence type="ECO:0000313" key="2">
    <source>
        <dbReference type="Proteomes" id="UP001274321"/>
    </source>
</evidence>